<dbReference type="Proteomes" id="UP000552864">
    <property type="component" value="Unassembled WGS sequence"/>
</dbReference>
<dbReference type="InterPro" id="IPR017937">
    <property type="entry name" value="Thioredoxin_CS"/>
</dbReference>
<keyword evidence="3" id="KW-1015">Disulfide bond</keyword>
<feature type="signal peptide" evidence="5">
    <location>
        <begin position="1"/>
        <end position="22"/>
    </location>
</feature>
<dbReference type="AlphaFoldDB" id="A0A847SCN8"/>
<organism evidence="7 8">
    <name type="scientific">Chitinophaga eiseniae</name>
    <dbReference type="NCBI Taxonomy" id="634771"/>
    <lineage>
        <taxon>Bacteria</taxon>
        <taxon>Pseudomonadati</taxon>
        <taxon>Bacteroidota</taxon>
        <taxon>Chitinophagia</taxon>
        <taxon>Chitinophagales</taxon>
        <taxon>Chitinophagaceae</taxon>
        <taxon>Chitinophaga</taxon>
    </lineage>
</organism>
<reference evidence="7 8" key="1">
    <citation type="submission" date="2020-04" db="EMBL/GenBank/DDBJ databases">
        <authorList>
            <person name="Yin C."/>
        </authorList>
    </citation>
    <scope>NUCLEOTIDE SEQUENCE [LARGE SCALE GENOMIC DNA]</scope>
    <source>
        <strain evidence="7 8">Ak56</strain>
    </source>
</reference>
<dbReference type="GO" id="GO:0016209">
    <property type="term" value="F:antioxidant activity"/>
    <property type="evidence" value="ECO:0007669"/>
    <property type="project" value="InterPro"/>
</dbReference>
<feature type="domain" description="Thioredoxin" evidence="6">
    <location>
        <begin position="236"/>
        <end position="375"/>
    </location>
</feature>
<dbReference type="InterPro" id="IPR000866">
    <property type="entry name" value="AhpC/TSA"/>
</dbReference>
<evidence type="ECO:0000256" key="3">
    <source>
        <dbReference type="ARBA" id="ARBA00023157"/>
    </source>
</evidence>
<dbReference type="CDD" id="cd02966">
    <property type="entry name" value="TlpA_like_family"/>
    <property type="match status" value="1"/>
</dbReference>
<dbReference type="Gene3D" id="3.40.30.10">
    <property type="entry name" value="Glutaredoxin"/>
    <property type="match status" value="1"/>
</dbReference>
<dbReference type="Pfam" id="PF00578">
    <property type="entry name" value="AhpC-TSA"/>
    <property type="match status" value="1"/>
</dbReference>
<dbReference type="GO" id="GO:0017004">
    <property type="term" value="P:cytochrome complex assembly"/>
    <property type="evidence" value="ECO:0007669"/>
    <property type="project" value="UniProtKB-KW"/>
</dbReference>
<evidence type="ECO:0000256" key="1">
    <source>
        <dbReference type="ARBA" id="ARBA00004196"/>
    </source>
</evidence>
<evidence type="ECO:0000259" key="6">
    <source>
        <dbReference type="PROSITE" id="PS51352"/>
    </source>
</evidence>
<dbReference type="GO" id="GO:0030313">
    <property type="term" value="C:cell envelope"/>
    <property type="evidence" value="ECO:0007669"/>
    <property type="project" value="UniProtKB-SubCell"/>
</dbReference>
<dbReference type="PROSITE" id="PS00194">
    <property type="entry name" value="THIOREDOXIN_1"/>
    <property type="match status" value="1"/>
</dbReference>
<evidence type="ECO:0000313" key="8">
    <source>
        <dbReference type="Proteomes" id="UP000552864"/>
    </source>
</evidence>
<dbReference type="GO" id="GO:0016491">
    <property type="term" value="F:oxidoreductase activity"/>
    <property type="evidence" value="ECO:0007669"/>
    <property type="project" value="InterPro"/>
</dbReference>
<keyword evidence="4" id="KW-0676">Redox-active center</keyword>
<keyword evidence="5" id="KW-0732">Signal</keyword>
<keyword evidence="2" id="KW-0201">Cytochrome c-type biogenesis</keyword>
<evidence type="ECO:0000256" key="4">
    <source>
        <dbReference type="ARBA" id="ARBA00023284"/>
    </source>
</evidence>
<dbReference type="EMBL" id="JABAHZ010000001">
    <property type="protein sequence ID" value="NLR77944.1"/>
    <property type="molecule type" value="Genomic_DNA"/>
</dbReference>
<dbReference type="InterPro" id="IPR050553">
    <property type="entry name" value="Thioredoxin_ResA/DsbE_sf"/>
</dbReference>
<keyword evidence="8" id="KW-1185">Reference proteome</keyword>
<evidence type="ECO:0000313" key="7">
    <source>
        <dbReference type="EMBL" id="NLR77944.1"/>
    </source>
</evidence>
<dbReference type="SUPFAM" id="SSF52833">
    <property type="entry name" value="Thioredoxin-like"/>
    <property type="match status" value="1"/>
</dbReference>
<sequence>MKFNLGTILTLLLLIAGISASATDSTYIRFDFASPLRSNEFTVTVHDGINEHTVDVVHHPYWQGKLNAPYGFIVVSYKNSDTTYLLSKVFFDKGEVPINVIPSADSLKYFTIDEKASPHIIPYDKAGGAAFDAFVKERFDIFIHYYYENKHRFGTDTAALAKGFRLGDTLSYREMDFIRQFPDSYISFWTFLTSTFRTLLLPPVKIMELYKLFPAKYKNTAAGQHLASIIQNKINITSHTAFPDFAVTDTKNNKISSAKLRGKYVLIQFWASWCAPCWEELPNLKAYYDKYKSKDFELISFSIDKDSTAFRRAVEKYGMDWPQVFGDQRLYDAMAYGPIPQLYLLDKSGRPIYNTTSIRDKDMTLLENILEERLGK</sequence>
<accession>A0A847SCN8</accession>
<feature type="chain" id="PRO_5032888313" evidence="5">
    <location>
        <begin position="23"/>
        <end position="376"/>
    </location>
</feature>
<evidence type="ECO:0000256" key="5">
    <source>
        <dbReference type="SAM" id="SignalP"/>
    </source>
</evidence>
<protein>
    <submittedName>
        <fullName evidence="7">TlpA family protein disulfide reductase</fullName>
    </submittedName>
</protein>
<evidence type="ECO:0000256" key="2">
    <source>
        <dbReference type="ARBA" id="ARBA00022748"/>
    </source>
</evidence>
<dbReference type="RefSeq" id="WP_168737303.1">
    <property type="nucleotide sequence ID" value="NZ_JABAHZ010000001.1"/>
</dbReference>
<dbReference type="PANTHER" id="PTHR42852">
    <property type="entry name" value="THIOL:DISULFIDE INTERCHANGE PROTEIN DSBE"/>
    <property type="match status" value="1"/>
</dbReference>
<dbReference type="PANTHER" id="PTHR42852:SF6">
    <property type="entry name" value="THIOL:DISULFIDE INTERCHANGE PROTEIN DSBE"/>
    <property type="match status" value="1"/>
</dbReference>
<proteinExistence type="predicted"/>
<gene>
    <name evidence="7" type="ORF">HGH91_04870</name>
</gene>
<dbReference type="InterPro" id="IPR036249">
    <property type="entry name" value="Thioredoxin-like_sf"/>
</dbReference>
<dbReference type="InterPro" id="IPR013766">
    <property type="entry name" value="Thioredoxin_domain"/>
</dbReference>
<dbReference type="PROSITE" id="PS51352">
    <property type="entry name" value="THIOREDOXIN_2"/>
    <property type="match status" value="1"/>
</dbReference>
<name>A0A847SCN8_9BACT</name>
<comment type="subcellular location">
    <subcellularLocation>
        <location evidence="1">Cell envelope</location>
    </subcellularLocation>
</comment>
<comment type="caution">
    <text evidence="7">The sequence shown here is derived from an EMBL/GenBank/DDBJ whole genome shotgun (WGS) entry which is preliminary data.</text>
</comment>